<dbReference type="PANTHER" id="PTHR24637">
    <property type="entry name" value="COLLAGEN"/>
    <property type="match status" value="1"/>
</dbReference>
<keyword evidence="1" id="KW-0677">Repeat</keyword>
<keyword evidence="6" id="KW-1185">Reference proteome</keyword>
<evidence type="ECO:0000313" key="6">
    <source>
        <dbReference type="Proteomes" id="UP001432322"/>
    </source>
</evidence>
<reference evidence="5" key="1">
    <citation type="submission" date="2023-10" db="EMBL/GenBank/DDBJ databases">
        <title>Genome assembly of Pristionchus species.</title>
        <authorList>
            <person name="Yoshida K."/>
            <person name="Sommer R.J."/>
        </authorList>
    </citation>
    <scope>NUCLEOTIDE SEQUENCE</scope>
    <source>
        <strain evidence="5">RS5133</strain>
    </source>
</reference>
<feature type="region of interest" description="Disordered" evidence="2">
    <location>
        <begin position="159"/>
        <end position="343"/>
    </location>
</feature>
<evidence type="ECO:0000256" key="1">
    <source>
        <dbReference type="ARBA" id="ARBA00022737"/>
    </source>
</evidence>
<evidence type="ECO:0000259" key="4">
    <source>
        <dbReference type="SMART" id="SM01088"/>
    </source>
</evidence>
<dbReference type="Proteomes" id="UP001432322">
    <property type="component" value="Unassembled WGS sequence"/>
</dbReference>
<gene>
    <name evidence="5" type="ORF">PFISCL1PPCAC_9363</name>
</gene>
<feature type="transmembrane region" description="Helical" evidence="3">
    <location>
        <begin position="12"/>
        <end position="38"/>
    </location>
</feature>
<sequence>TMEEDPKQRRSLRPVAFAAVVFSTVSLAACLVMFPMILHYVQTLESAIQMDLDFCQSRARDLWREMLDIKTGGKKDSAKLARIVMAQRRLEKRDTLDEYWDRRLQDQALRDQPYDSPVQRPAPIAADYGAYKPKEDQFVESFSGGAGCCTCNRGPPGPSGMPGRDGADGVDGEPGAIGPPGPPAPPGPEPSSLFPEQCPCEAPQGEPGPKGAQGPDGQPGPPGPSGDDGKPGDQGARGVNGMPGQPGQPGRPGPPGEPGDYRTEVGPPGRPGAPGRAGAPGPTGNPGQPGPDGKPGAQGPVGQSGPPGQPGQNGAPGAAGKQGDSGRAGACDHCPPARLAPGY</sequence>
<feature type="compositionally biased region" description="Pro residues" evidence="2">
    <location>
        <begin position="177"/>
        <end position="189"/>
    </location>
</feature>
<name>A0AAV5VHD2_9BILA</name>
<dbReference type="AlphaFoldDB" id="A0AAV5VHD2"/>
<evidence type="ECO:0000256" key="2">
    <source>
        <dbReference type="SAM" id="MobiDB-lite"/>
    </source>
</evidence>
<feature type="compositionally biased region" description="Low complexity" evidence="2">
    <location>
        <begin position="273"/>
        <end position="286"/>
    </location>
</feature>
<keyword evidence="3" id="KW-1133">Transmembrane helix</keyword>
<accession>A0AAV5VHD2</accession>
<dbReference type="EMBL" id="BTSY01000003">
    <property type="protein sequence ID" value="GMT18066.1"/>
    <property type="molecule type" value="Genomic_DNA"/>
</dbReference>
<dbReference type="GO" id="GO:0042302">
    <property type="term" value="F:structural constituent of cuticle"/>
    <property type="evidence" value="ECO:0007669"/>
    <property type="project" value="InterPro"/>
</dbReference>
<comment type="caution">
    <text evidence="5">The sequence shown here is derived from an EMBL/GenBank/DDBJ whole genome shotgun (WGS) entry which is preliminary data.</text>
</comment>
<protein>
    <recommendedName>
        <fullName evidence="4">Nematode cuticle collagen N-terminal domain-containing protein</fullName>
    </recommendedName>
</protein>
<dbReference type="InterPro" id="IPR002486">
    <property type="entry name" value="Col_cuticle_N"/>
</dbReference>
<evidence type="ECO:0000313" key="5">
    <source>
        <dbReference type="EMBL" id="GMT18066.1"/>
    </source>
</evidence>
<dbReference type="InterPro" id="IPR008160">
    <property type="entry name" value="Collagen"/>
</dbReference>
<feature type="compositionally biased region" description="Low complexity" evidence="2">
    <location>
        <begin position="295"/>
        <end position="322"/>
    </location>
</feature>
<proteinExistence type="predicted"/>
<feature type="non-terminal residue" evidence="5">
    <location>
        <position position="1"/>
    </location>
</feature>
<evidence type="ECO:0000256" key="3">
    <source>
        <dbReference type="SAM" id="Phobius"/>
    </source>
</evidence>
<keyword evidence="3" id="KW-0472">Membrane</keyword>
<dbReference type="PANTHER" id="PTHR24637:SF390">
    <property type="entry name" value="CUTICLE COLLAGEN 14"/>
    <property type="match status" value="1"/>
</dbReference>
<organism evidence="5 6">
    <name type="scientific">Pristionchus fissidentatus</name>
    <dbReference type="NCBI Taxonomy" id="1538716"/>
    <lineage>
        <taxon>Eukaryota</taxon>
        <taxon>Metazoa</taxon>
        <taxon>Ecdysozoa</taxon>
        <taxon>Nematoda</taxon>
        <taxon>Chromadorea</taxon>
        <taxon>Rhabditida</taxon>
        <taxon>Rhabditina</taxon>
        <taxon>Diplogasteromorpha</taxon>
        <taxon>Diplogasteroidea</taxon>
        <taxon>Neodiplogasteridae</taxon>
        <taxon>Pristionchus</taxon>
    </lineage>
</organism>
<dbReference type="Pfam" id="PF01484">
    <property type="entry name" value="Col_cuticle_N"/>
    <property type="match status" value="1"/>
</dbReference>
<keyword evidence="3" id="KW-0812">Transmembrane</keyword>
<dbReference type="Pfam" id="PF01391">
    <property type="entry name" value="Collagen"/>
    <property type="match status" value="2"/>
</dbReference>
<dbReference type="SMART" id="SM01088">
    <property type="entry name" value="Col_cuticle_N"/>
    <property type="match status" value="1"/>
</dbReference>
<feature type="domain" description="Nematode cuticle collagen N-terminal" evidence="4">
    <location>
        <begin position="14"/>
        <end position="66"/>
    </location>
</feature>
<feature type="compositionally biased region" description="Low complexity" evidence="2">
    <location>
        <begin position="207"/>
        <end position="216"/>
    </location>
</feature>